<evidence type="ECO:0000313" key="2">
    <source>
        <dbReference type="EMBL" id="MDM1071743.1"/>
    </source>
</evidence>
<dbReference type="Gene3D" id="2.180.10.10">
    <property type="entry name" value="RHS repeat-associated core"/>
    <property type="match status" value="1"/>
</dbReference>
<dbReference type="InterPro" id="IPR050708">
    <property type="entry name" value="T6SS_VgrG/RHS"/>
</dbReference>
<dbReference type="EMBL" id="JACAGJ010000002">
    <property type="protein sequence ID" value="MDM1071743.1"/>
    <property type="molecule type" value="Genomic_DNA"/>
</dbReference>
<dbReference type="PANTHER" id="PTHR32305">
    <property type="match status" value="1"/>
</dbReference>
<comment type="caution">
    <text evidence="2">The sequence shown here is derived from an EMBL/GenBank/DDBJ whole genome shotgun (WGS) entry which is preliminary data.</text>
</comment>
<proteinExistence type="predicted"/>
<dbReference type="AlphaFoldDB" id="A0AAJ1QCX0"/>
<dbReference type="Proteomes" id="UP001170959">
    <property type="component" value="Unassembled WGS sequence"/>
</dbReference>
<gene>
    <name evidence="2" type="ORF">HX001_04450</name>
</gene>
<dbReference type="InterPro" id="IPR022385">
    <property type="entry name" value="Rhs_assc_core"/>
</dbReference>
<name>A0AAJ1QCX0_9FLAO</name>
<evidence type="ECO:0000313" key="3">
    <source>
        <dbReference type="Proteomes" id="UP001170959"/>
    </source>
</evidence>
<reference evidence="2" key="2">
    <citation type="journal article" date="2022" name="Sci. Total Environ.">
        <title>Prevalence, transmission, and molecular epidemiology of tet(X)-positive bacteria among humans, animals, and environmental niches in China: An epidemiological, and genomic-based study.</title>
        <authorList>
            <person name="Dong N."/>
            <person name="Zeng Y."/>
            <person name="Cai C."/>
            <person name="Sun C."/>
            <person name="Lu J."/>
            <person name="Liu C."/>
            <person name="Zhou H."/>
            <person name="Sun Q."/>
            <person name="Shu L."/>
            <person name="Wang H."/>
            <person name="Wang Y."/>
            <person name="Wang S."/>
            <person name="Wu C."/>
            <person name="Chan E.W."/>
            <person name="Chen G."/>
            <person name="Shen Z."/>
            <person name="Chen S."/>
            <person name="Zhang R."/>
        </authorList>
    </citation>
    <scope>NUCLEOTIDE SEQUENCE</scope>
    <source>
        <strain evidence="2">R655-4</strain>
    </source>
</reference>
<reference evidence="2" key="1">
    <citation type="submission" date="2020-06" db="EMBL/GenBank/DDBJ databases">
        <authorList>
            <person name="Dong N."/>
        </authorList>
    </citation>
    <scope>NUCLEOTIDE SEQUENCE</scope>
    <source>
        <strain evidence="2">R655-4</strain>
    </source>
</reference>
<dbReference type="NCBIfam" id="TIGR03696">
    <property type="entry name" value="Rhs_assc_core"/>
    <property type="match status" value="1"/>
</dbReference>
<evidence type="ECO:0000256" key="1">
    <source>
        <dbReference type="SAM" id="MobiDB-lite"/>
    </source>
</evidence>
<feature type="region of interest" description="Disordered" evidence="1">
    <location>
        <begin position="290"/>
        <end position="327"/>
    </location>
</feature>
<feature type="compositionally biased region" description="Polar residues" evidence="1">
    <location>
        <begin position="307"/>
        <end position="316"/>
    </location>
</feature>
<sequence length="421" mass="46218">MLKAQQGVNAGLTTTTTEYLDGFQYKDGVLQFFPTTEGYVNAITAGSVAYNYVYNLTDHLGNVRVSYAWDDVNSKLKTVNEDHYYPFGLQHKGYNKPPVDITIRERERVEIGVGIGNTSGSANYKYRYNGKELQEELNLNLYDYGARNYDPALGRWFNIDPASEISRRNSPYVYALNNPVFFIDPDGMVATPPDDIYLNGSGKEIHRVKNDQPDRTFIVKTTETRSNLYSSNEIKNGQAPAVNGISKNTAKQVEAEIKNGNVNSETVQNNIVQIENISTMKEMYNIVKSDNGSGGTSDTNNREYGGTVSNNGTVTASEPGAVANPKTNSHAEITNSINRDTRATFHSHPSGQIREGATSGSGTIVMSGSTTTYGFQQSPSSIDVKNAGNTTGYVFGRENNTVTIYNSTGVVATMPDKQLRK</sequence>
<organism evidence="2 3">
    <name type="scientific">Empedobacter brevis</name>
    <dbReference type="NCBI Taxonomy" id="247"/>
    <lineage>
        <taxon>Bacteria</taxon>
        <taxon>Pseudomonadati</taxon>
        <taxon>Bacteroidota</taxon>
        <taxon>Flavobacteriia</taxon>
        <taxon>Flavobacteriales</taxon>
        <taxon>Weeksellaceae</taxon>
        <taxon>Empedobacter</taxon>
    </lineage>
</organism>
<accession>A0AAJ1QCX0</accession>
<feature type="compositionally biased region" description="Polar residues" evidence="1">
    <location>
        <begin position="290"/>
        <end position="299"/>
    </location>
</feature>
<dbReference type="PANTHER" id="PTHR32305:SF15">
    <property type="entry name" value="PROTEIN RHSA-RELATED"/>
    <property type="match status" value="1"/>
</dbReference>
<feature type="region of interest" description="Disordered" evidence="1">
    <location>
        <begin position="343"/>
        <end position="365"/>
    </location>
</feature>
<protein>
    <submittedName>
        <fullName evidence="2">RHS repeat-associated core domain-containing protein</fullName>
    </submittedName>
</protein>